<reference evidence="3" key="1">
    <citation type="submission" date="2017-12" db="EMBL/GenBank/DDBJ databases">
        <title>Resolution of core Chlorophyta phylogeny using heterogeneous models with AT-rich chloroplast sequence data.</title>
        <authorList>
            <person name="Fang L."/>
        </authorList>
    </citation>
    <scope>NUCLEOTIDE SEQUENCE</scope>
</reference>
<dbReference type="InterPro" id="IPR007572">
    <property type="entry name" value="Uncharacterised_Ycf20"/>
</dbReference>
<reference evidence="4" key="2">
    <citation type="submission" date="2019-01" db="EMBL/GenBank/DDBJ databases">
        <title>Complete Chloroplast Genome of Blidingia minima.</title>
        <authorList>
            <person name="Gao D."/>
        </authorList>
    </citation>
    <scope>NUCLEOTIDE SEQUENCE</scope>
</reference>
<keyword evidence="3" id="KW-0150">Chloroplast</keyword>
<comment type="similarity">
    <text evidence="1">Belongs to the ycf20 family.</text>
</comment>
<dbReference type="PANTHER" id="PTHR33787">
    <property type="match status" value="1"/>
</dbReference>
<proteinExistence type="inferred from homology"/>
<evidence type="ECO:0000256" key="1">
    <source>
        <dbReference type="ARBA" id="ARBA00009846"/>
    </source>
</evidence>
<gene>
    <name evidence="3" type="primary">ycf20</name>
</gene>
<dbReference type="EMBL" id="MK408749">
    <property type="protein sequence ID" value="QUX32869.1"/>
    <property type="molecule type" value="Genomic_DNA"/>
</dbReference>
<accession>A0A2Z4M9Q7</accession>
<evidence type="ECO:0000256" key="2">
    <source>
        <dbReference type="SAM" id="Phobius"/>
    </source>
</evidence>
<name>A0A2Z4M9Q7_9CHLO</name>
<organism evidence="3">
    <name type="scientific">Blidingia minima</name>
    <dbReference type="NCBI Taxonomy" id="63414"/>
    <lineage>
        <taxon>Eukaryota</taxon>
        <taxon>Viridiplantae</taxon>
        <taxon>Chlorophyta</taxon>
        <taxon>core chlorophytes</taxon>
        <taxon>Ulvophyceae</taxon>
        <taxon>OUU clade</taxon>
        <taxon>Ulvales</taxon>
        <taxon>Ulvaceae</taxon>
        <taxon>Blidingia</taxon>
    </lineage>
</organism>
<feature type="transmembrane region" description="Helical" evidence="2">
    <location>
        <begin position="33"/>
        <end position="52"/>
    </location>
</feature>
<dbReference type="EMBL" id="MG721626">
    <property type="protein sequence ID" value="AWX53182.1"/>
    <property type="molecule type" value="Genomic_DNA"/>
</dbReference>
<evidence type="ECO:0000313" key="3">
    <source>
        <dbReference type="EMBL" id="AWX53182.1"/>
    </source>
</evidence>
<dbReference type="AlphaFoldDB" id="A0A2Z4M9Q7"/>
<dbReference type="Pfam" id="PF04483">
    <property type="entry name" value="DUF565"/>
    <property type="match status" value="1"/>
</dbReference>
<feature type="transmembrane region" description="Helical" evidence="2">
    <location>
        <begin position="58"/>
        <end position="79"/>
    </location>
</feature>
<keyword evidence="2" id="KW-0472">Membrane</keyword>
<evidence type="ECO:0000313" key="4">
    <source>
        <dbReference type="EMBL" id="QUX32869.1"/>
    </source>
</evidence>
<keyword evidence="2" id="KW-1133">Transmembrane helix</keyword>
<sequence>MKSNTRLLGFLDVCQTQLQLKFLLFETQLPTSLFVFFLGFMNGNLFGTILIFFRQWVIWDVIIIIMTILFIEFINYSYFQLTLQKTRVSSKLNKLKPNGFQIQENKRDTKFNKSIAYLGFNNFIRQLNFYKIGLLLGFFIDAFKVGS</sequence>
<keyword evidence="3" id="KW-0934">Plastid</keyword>
<keyword evidence="2" id="KW-0812">Transmembrane</keyword>
<dbReference type="PANTHER" id="PTHR33787:SF5">
    <property type="entry name" value="YCF20-LIKE PROTEIN"/>
    <property type="match status" value="1"/>
</dbReference>
<geneLocation type="chloroplast" evidence="3"/>
<protein>
    <submittedName>
        <fullName evidence="3">Ycf20</fullName>
    </submittedName>
</protein>